<dbReference type="PANTHER" id="PTHR42763">
    <property type="entry name" value="ADP-GLUCOSE PHOSPHORYLASE"/>
    <property type="match status" value="1"/>
</dbReference>
<accession>A0A5B1CJD4</accession>
<dbReference type="PANTHER" id="PTHR42763:SF1">
    <property type="entry name" value="UDP-GLUCOSE--HEXOSE-1-PHOSPHATE URIDYLYLTRANSFERASE"/>
    <property type="match status" value="1"/>
</dbReference>
<dbReference type="Pfam" id="PF16268">
    <property type="entry name" value="DUF4921"/>
    <property type="match status" value="1"/>
</dbReference>
<feature type="active site" description="Tele-UMP-histidine intermediate" evidence="1">
    <location>
        <position position="229"/>
    </location>
</feature>
<feature type="binding site" evidence="2">
    <location>
        <position position="227"/>
    </location>
    <ligand>
        <name>Zn(2+)</name>
        <dbReference type="ChEBI" id="CHEBI:29105"/>
    </ligand>
</feature>
<name>A0A5B1CJD4_9BACT</name>
<dbReference type="OrthoDB" id="9769064at2"/>
<dbReference type="SUPFAM" id="SSF54197">
    <property type="entry name" value="HIT-like"/>
    <property type="match status" value="2"/>
</dbReference>
<evidence type="ECO:0000313" key="5">
    <source>
        <dbReference type="Proteomes" id="UP000322699"/>
    </source>
</evidence>
<proteinExistence type="predicted"/>
<feature type="binding site" evidence="2">
    <location>
        <position position="82"/>
    </location>
    <ligand>
        <name>Zn(2+)</name>
        <dbReference type="ChEBI" id="CHEBI:29105"/>
    </ligand>
</feature>
<reference evidence="4 5" key="1">
    <citation type="submission" date="2019-08" db="EMBL/GenBank/DDBJ databases">
        <title>Deep-cultivation of Planctomycetes and their phenomic and genomic characterization uncovers novel biology.</title>
        <authorList>
            <person name="Wiegand S."/>
            <person name="Jogler M."/>
            <person name="Boedeker C."/>
            <person name="Pinto D."/>
            <person name="Vollmers J."/>
            <person name="Rivas-Marin E."/>
            <person name="Kohn T."/>
            <person name="Peeters S.H."/>
            <person name="Heuer A."/>
            <person name="Rast P."/>
            <person name="Oberbeckmann S."/>
            <person name="Bunk B."/>
            <person name="Jeske O."/>
            <person name="Meyerdierks A."/>
            <person name="Storesund J.E."/>
            <person name="Kallscheuer N."/>
            <person name="Luecker S."/>
            <person name="Lage O.M."/>
            <person name="Pohl T."/>
            <person name="Merkel B.J."/>
            <person name="Hornburger P."/>
            <person name="Mueller R.-W."/>
            <person name="Bruemmer F."/>
            <person name="Labrenz M."/>
            <person name="Spormann A.M."/>
            <person name="Op Den Camp H."/>
            <person name="Overmann J."/>
            <person name="Amann R."/>
            <person name="Jetten M.S.M."/>
            <person name="Mascher T."/>
            <person name="Medema M.H."/>
            <person name="Devos D.P."/>
            <person name="Kaster A.-K."/>
            <person name="Ovreas L."/>
            <person name="Rohde M."/>
            <person name="Galperin M.Y."/>
            <person name="Jogler C."/>
        </authorList>
    </citation>
    <scope>NUCLEOTIDE SEQUENCE [LARGE SCALE GENOMIC DNA]</scope>
    <source>
        <strain evidence="4 5">LF1</strain>
    </source>
</reference>
<dbReference type="Gene3D" id="3.30.428.10">
    <property type="entry name" value="HIT-like"/>
    <property type="match status" value="2"/>
</dbReference>
<dbReference type="InterPro" id="IPR001937">
    <property type="entry name" value="GalP_UDPtransf1"/>
</dbReference>
<dbReference type="AlphaFoldDB" id="A0A5B1CJD4"/>
<comment type="cofactor">
    <cofactor evidence="2">
        <name>Zn(2+)</name>
        <dbReference type="ChEBI" id="CHEBI:29105"/>
    </cofactor>
    <text evidence="2">Binds 1 zinc ion per subunit.</text>
</comment>
<evidence type="ECO:0000256" key="2">
    <source>
        <dbReference type="PIRSR" id="PIRSR000808-3"/>
    </source>
</evidence>
<dbReference type="InterPro" id="IPR036265">
    <property type="entry name" value="HIT-like_sf"/>
</dbReference>
<dbReference type="RefSeq" id="WP_068263336.1">
    <property type="nucleotide sequence ID" value="NZ_LWSK01000046.1"/>
</dbReference>
<dbReference type="EC" id="2.7.7.12" evidence="4"/>
<keyword evidence="2" id="KW-0862">Zinc</keyword>
<dbReference type="InterPro" id="IPR053177">
    <property type="entry name" value="ADP-glucose_phosphorylase"/>
</dbReference>
<dbReference type="Proteomes" id="UP000322699">
    <property type="component" value="Unassembled WGS sequence"/>
</dbReference>
<dbReference type="GO" id="GO:0006012">
    <property type="term" value="P:galactose metabolic process"/>
    <property type="evidence" value="ECO:0007669"/>
    <property type="project" value="InterPro"/>
</dbReference>
<comment type="caution">
    <text evidence="4">The sequence shown here is derived from an EMBL/GenBank/DDBJ whole genome shotgun (WGS) entry which is preliminary data.</text>
</comment>
<protein>
    <submittedName>
        <fullName evidence="4">Galactose-1-phosphate uridylyltransferase</fullName>
        <ecNumber evidence="4">2.7.7.12</ecNumber>
    </submittedName>
</protein>
<dbReference type="EMBL" id="VRLW01000001">
    <property type="protein sequence ID" value="KAA1260676.1"/>
    <property type="molecule type" value="Genomic_DNA"/>
</dbReference>
<dbReference type="GO" id="GO:0008108">
    <property type="term" value="F:UDP-glucose:hexose-1-phosphate uridylyltransferase activity"/>
    <property type="evidence" value="ECO:0007669"/>
    <property type="project" value="UniProtKB-EC"/>
</dbReference>
<feature type="binding site" evidence="2">
    <location>
        <position position="176"/>
    </location>
    <ligand>
        <name>Zn(2+)</name>
        <dbReference type="ChEBI" id="CHEBI:29105"/>
    </ligand>
</feature>
<dbReference type="PIRSF" id="PIRSF000808">
    <property type="entry name" value="GalT"/>
    <property type="match status" value="1"/>
</dbReference>
<evidence type="ECO:0000259" key="3">
    <source>
        <dbReference type="Pfam" id="PF16268"/>
    </source>
</evidence>
<dbReference type="GO" id="GO:0008270">
    <property type="term" value="F:zinc ion binding"/>
    <property type="evidence" value="ECO:0007669"/>
    <property type="project" value="InterPro"/>
</dbReference>
<organism evidence="4 5">
    <name type="scientific">Rubripirellula obstinata</name>
    <dbReference type="NCBI Taxonomy" id="406547"/>
    <lineage>
        <taxon>Bacteria</taxon>
        <taxon>Pseudomonadati</taxon>
        <taxon>Planctomycetota</taxon>
        <taxon>Planctomycetia</taxon>
        <taxon>Pirellulales</taxon>
        <taxon>Pirellulaceae</taxon>
        <taxon>Rubripirellula</taxon>
    </lineage>
</organism>
<keyword evidence="4" id="KW-0548">Nucleotidyltransferase</keyword>
<gene>
    <name evidence="4" type="primary">galT</name>
    <name evidence="4" type="ORF">LF1_32160</name>
</gene>
<dbReference type="InterPro" id="IPR032576">
    <property type="entry name" value="DUF4921"/>
</dbReference>
<keyword evidence="2" id="KW-0479">Metal-binding</keyword>
<feature type="domain" description="DUF4921" evidence="3">
    <location>
        <begin position="202"/>
        <end position="386"/>
    </location>
</feature>
<keyword evidence="4" id="KW-0808">Transferase</keyword>
<keyword evidence="5" id="KW-1185">Reference proteome</keyword>
<sequence>MSQAASFKHAKISVDALNGDEHPEALFPVSSPGKPSIGQNSHTRFDVLRNTWTVYATGREDRPHEFIEAGVTTNKNLDCPFCCGNEDQTPSPTWVGKVVRTKDSAFRIDTNPDDKQPCDPAWTVRVVPNKYPAVDASPFPSDSKTQLPLALSNSSPLFPSSPVFGGHEVVIESRRHAHSLTDVSITEAELVFRAYRDRLLHFRNDPNVKYANVFKNVGQQAGASLSHSHSQIVATNQVPPMIEQSFGRMKRHRASTGCCLMCDMVREERRQKERVIARDEHSIAFCPFASHLPMMVRVTTKQHQECFEDLDDQSLRSVSRMVYRVIGWLETLQPGAAYNYYLSTKPSGIEDSSEAFHWSIDIFPRITQVAGFEWASGSMINPVLPEFAARQYRYRAIAEDPRLTL</sequence>
<evidence type="ECO:0000313" key="4">
    <source>
        <dbReference type="EMBL" id="KAA1260676.1"/>
    </source>
</evidence>
<feature type="binding site" evidence="2">
    <location>
        <position position="79"/>
    </location>
    <ligand>
        <name>Zn(2+)</name>
        <dbReference type="ChEBI" id="CHEBI:29105"/>
    </ligand>
</feature>
<evidence type="ECO:0000256" key="1">
    <source>
        <dbReference type="PIRSR" id="PIRSR000808-1"/>
    </source>
</evidence>